<sequence>MPWKSKGCEIEVEELELVLALCGDIKYQFGSQTFSPSQAGNSFISHGSGRVEHEKAENDMMSASMNVHKGVKTIAKMMKWLLTSFHAKVKKLIVAFDSCLGENEKTIAFCPVGSMGTTIGIKAKFKSPESHRSDFGSDQKPILNSDQIRSAQNWRLSIPPDSSRRYKTPTPNRIKIGPQTSPLALLEVLRIRIMPCGKPRMKDMEEDEPEDDWADQTMHWTQGAPSCSTMRPVLQIRQCIEYRGVPTYSTMRRVLMGTTVAELTSEFQRKGQRRGQRRGLKKEVTEVRKRGREEVKEEISTDDGRGQNPEYVRDLYGWRTTRRRVVGKGIIRFRMADGRSMKVTGVRHVSLRCKIRSDEALKLVEEHSEFLREIGDAAGERRLMAISIGGKMSRQEELLSDMGPVVLARRMDKESNRCTEACKASAGIPEGLQSLQWEVKLPVDEGNVSRMLSCRSYGGAGPEVVGMDNLKTSDYPPMGWRGRLGAESLGLGFAMVFESTESKEGCTVRSERQTVLGHNMPNLGSSNYGGAVLEFIQMDGVVKEILPPCASRTTFGEWFSACCPSNVRTPVVTGKGGGLSGTLKLSILWKNGSLDIWRVDADAFIDPLELRFQPRTIKWFLCLWEVVKDSGKNSKDPEIYRRMESVYFNTTSHGCPSTSYVTSNDMAMFYNENSPSDHCSPMRKETATDNLLRESQVISDWVPFSISKKQIDGTEEEADFGASSSINFQFTLMSVLYGMRNSQSALGNSGMWNWTCSVFSAITAASNLASGSFLIPSEQQHVETNLKATVAGISVLFSLLDHHNSSSHYLGATLQYMFLVLQVCPQEMNFQGTVEYIELNDHFTNVDDALEFGYHACNDTESQMLMIQQMQVAVEMALPPCSSSAKDAGSEKPNGSVSADFPLAMSPMNGCISKTNCKVKLPPFGFWMNFHLINMVLSLLKEVGSSFKMDTTEGDSASKGPNGKYCSSSLGEVKRSSRPYLTTLSPEERLRDNIFLPDARLIFCFPFESDGDFRRCCSRDQFIALDFTSPSTLSEENFQVPTPFPNTSSQRRCSSTTSCSLYLNMGNLDIYLITSTSSSNVESNFDGIQRHKCFAENILCAKNRKGHLYVISILWKEGPVTGPWIAERAKVLATSRDSRGRSSFVGKGYEFASSRGGSIQSELPGSWDHLKLQIKKFQMLLVSNIGGICGANSLWVAHGEGCLRGSITGVPNKKFLLISCSNSTTGRGDGEAGGRLDWLDALSSSFSLPSPESEQASDDSLKKGSSAESVPFESSFVLNLVDVGLSYEPYLKCLMQLSNCKLADCVNGDYHIRVQDIGLLLSVVPGPENVGGTYSAEHLHRVGYVKVAREALVEAYLRINCENDLLWELECSESHIFLDTCHDTTSGLINLIAQLQQLFAPDVEESVVHLQTRWNNVKKAQDSYGTRISSDDSAPSTSQVNTSHLDMKSIPGVINLMDEICEDTFHLDGHWDGLSDSFESQLGTSVHDGLPKETCSLSARNPELIPHNLSPADSMLLNVTESSQPSLLQESFPEFIEGYFLAELLPLSKLSQEKQSPNEIPKYKSRNVAQANVEKVNNGWYEDSSLKFLEDHVSDVSIRTGPQQLVEDEASTSNCKKIDDYGKRSPIIRGRDRTVCLELALSGMDFQYEIYPEGETFVSRISVSVQDFHLNDNSQDAPWKRVLGYDQSKDYPRKSSSKAFRLSLEAVRPDPLTPLEEYRCSLEV</sequence>
<keyword evidence="14" id="KW-1185">Reference proteome</keyword>
<keyword evidence="6" id="KW-0256">Endoplasmic reticulum</keyword>
<evidence type="ECO:0000256" key="10">
    <source>
        <dbReference type="ARBA" id="ARBA00024479"/>
    </source>
</evidence>
<dbReference type="PANTHER" id="PTHR13190">
    <property type="entry name" value="AUTOPHAGY-RELATED 2, ISOFORM A"/>
    <property type="match status" value="1"/>
</dbReference>
<evidence type="ECO:0000256" key="4">
    <source>
        <dbReference type="ARBA" id="ARBA00018070"/>
    </source>
</evidence>
<dbReference type="InterPro" id="IPR026849">
    <property type="entry name" value="ATG2"/>
</dbReference>
<dbReference type="OrthoDB" id="18982at2759"/>
<evidence type="ECO:0000256" key="11">
    <source>
        <dbReference type="ARBA" id="ARBA00024615"/>
    </source>
</evidence>
<evidence type="ECO:0000313" key="14">
    <source>
        <dbReference type="Proteomes" id="UP000585474"/>
    </source>
</evidence>
<dbReference type="GO" id="GO:0034727">
    <property type="term" value="P:piecemeal microautophagy of the nucleus"/>
    <property type="evidence" value="ECO:0007669"/>
    <property type="project" value="TreeGrafter"/>
</dbReference>
<evidence type="ECO:0000256" key="6">
    <source>
        <dbReference type="ARBA" id="ARBA00022824"/>
    </source>
</evidence>
<dbReference type="Pfam" id="PF13329">
    <property type="entry name" value="ATG2_CAD"/>
    <property type="match status" value="1"/>
</dbReference>
<comment type="similarity">
    <text evidence="3">Belongs to the ATG2 family.</text>
</comment>
<dbReference type="GO" id="GO:0006869">
    <property type="term" value="P:lipid transport"/>
    <property type="evidence" value="ECO:0007669"/>
    <property type="project" value="UniProtKB-KW"/>
</dbReference>
<keyword evidence="8" id="KW-0445">Lipid transport</keyword>
<organism evidence="13 14">
    <name type="scientific">Actinidia rufa</name>
    <dbReference type="NCBI Taxonomy" id="165716"/>
    <lineage>
        <taxon>Eukaryota</taxon>
        <taxon>Viridiplantae</taxon>
        <taxon>Streptophyta</taxon>
        <taxon>Embryophyta</taxon>
        <taxon>Tracheophyta</taxon>
        <taxon>Spermatophyta</taxon>
        <taxon>Magnoliopsida</taxon>
        <taxon>eudicotyledons</taxon>
        <taxon>Gunneridae</taxon>
        <taxon>Pentapetalae</taxon>
        <taxon>asterids</taxon>
        <taxon>Ericales</taxon>
        <taxon>Actinidiaceae</taxon>
        <taxon>Actinidia</taxon>
    </lineage>
</organism>
<gene>
    <name evidence="13" type="ORF">Acr_00g0066090</name>
</gene>
<comment type="caution">
    <text evidence="13">The sequence shown here is derived from an EMBL/GenBank/DDBJ whole genome shotgun (WGS) entry which is preliminary data.</text>
</comment>
<dbReference type="GO" id="GO:0061908">
    <property type="term" value="C:phagophore"/>
    <property type="evidence" value="ECO:0007669"/>
    <property type="project" value="TreeGrafter"/>
</dbReference>
<protein>
    <recommendedName>
        <fullName evidence="4">Autophagy-related protein 2</fullName>
    </recommendedName>
</protein>
<evidence type="ECO:0000256" key="12">
    <source>
        <dbReference type="SAM" id="MobiDB-lite"/>
    </source>
</evidence>
<keyword evidence="5" id="KW-0813">Transport</keyword>
<keyword evidence="7" id="KW-0072">Autophagy</keyword>
<dbReference type="GO" id="GO:0000045">
    <property type="term" value="P:autophagosome assembly"/>
    <property type="evidence" value="ECO:0007669"/>
    <property type="project" value="TreeGrafter"/>
</dbReference>
<accession>A0A7J0DQ08</accession>
<name>A0A7J0DQ08_9ERIC</name>
<dbReference type="GO" id="GO:0000422">
    <property type="term" value="P:autophagy of mitochondrion"/>
    <property type="evidence" value="ECO:0007669"/>
    <property type="project" value="TreeGrafter"/>
</dbReference>
<evidence type="ECO:0000313" key="13">
    <source>
        <dbReference type="EMBL" id="GFS40000.1"/>
    </source>
</evidence>
<dbReference type="Proteomes" id="UP000585474">
    <property type="component" value="Unassembled WGS sequence"/>
</dbReference>
<evidence type="ECO:0000256" key="7">
    <source>
        <dbReference type="ARBA" id="ARBA00023006"/>
    </source>
</evidence>
<dbReference type="EMBL" id="BJWL01000339">
    <property type="protein sequence ID" value="GFS40000.1"/>
    <property type="molecule type" value="Genomic_DNA"/>
</dbReference>
<dbReference type="GO" id="GO:0061709">
    <property type="term" value="P:reticulophagy"/>
    <property type="evidence" value="ECO:0007669"/>
    <property type="project" value="TreeGrafter"/>
</dbReference>
<reference evidence="14" key="1">
    <citation type="submission" date="2019-07" db="EMBL/GenBank/DDBJ databases">
        <title>De Novo Assembly of kiwifruit Actinidia rufa.</title>
        <authorList>
            <person name="Sugita-Konishi S."/>
            <person name="Sato K."/>
            <person name="Mori E."/>
            <person name="Abe Y."/>
            <person name="Kisaki G."/>
            <person name="Hamano K."/>
            <person name="Suezawa K."/>
            <person name="Otani M."/>
            <person name="Fukuda T."/>
            <person name="Manabe T."/>
            <person name="Gomi K."/>
            <person name="Tabuchi M."/>
            <person name="Akimitsu K."/>
            <person name="Kataoka I."/>
        </authorList>
    </citation>
    <scope>NUCLEOTIDE SEQUENCE [LARGE SCALE GENOMIC DNA]</scope>
    <source>
        <strain evidence="14">cv. Fuchu</strain>
    </source>
</reference>
<dbReference type="GO" id="GO:0005789">
    <property type="term" value="C:endoplasmic reticulum membrane"/>
    <property type="evidence" value="ECO:0007669"/>
    <property type="project" value="UniProtKB-SubCell"/>
</dbReference>
<evidence type="ECO:0000256" key="1">
    <source>
        <dbReference type="ARBA" id="ARBA00004406"/>
    </source>
</evidence>
<dbReference type="GO" id="GO:0043495">
    <property type="term" value="F:protein-membrane adaptor activity"/>
    <property type="evidence" value="ECO:0007669"/>
    <property type="project" value="TreeGrafter"/>
</dbReference>
<feature type="region of interest" description="Disordered" evidence="12">
    <location>
        <begin position="950"/>
        <end position="970"/>
    </location>
</feature>
<comment type="subcellular location">
    <subcellularLocation>
        <location evidence="1">Endoplasmic reticulum membrane</location>
        <topology evidence="1">Peripheral membrane protein</topology>
    </subcellularLocation>
    <subcellularLocation>
        <location evidence="2">Preautophagosomal structure membrane</location>
        <topology evidence="2">Peripheral membrane protein</topology>
    </subcellularLocation>
</comment>
<evidence type="ECO:0000256" key="2">
    <source>
        <dbReference type="ARBA" id="ARBA00004623"/>
    </source>
</evidence>
<dbReference type="PANTHER" id="PTHR13190:SF1">
    <property type="entry name" value="AUTOPHAGY-RELATED 2, ISOFORM A"/>
    <property type="match status" value="1"/>
</dbReference>
<evidence type="ECO:0000256" key="5">
    <source>
        <dbReference type="ARBA" id="ARBA00022448"/>
    </source>
</evidence>
<dbReference type="GO" id="GO:0061723">
    <property type="term" value="P:glycophagy"/>
    <property type="evidence" value="ECO:0007669"/>
    <property type="project" value="TreeGrafter"/>
</dbReference>
<dbReference type="GO" id="GO:0034045">
    <property type="term" value="C:phagophore assembly site membrane"/>
    <property type="evidence" value="ECO:0007669"/>
    <property type="project" value="UniProtKB-SubCell"/>
</dbReference>
<dbReference type="GO" id="GO:0032266">
    <property type="term" value="F:phosphatidylinositol-3-phosphate binding"/>
    <property type="evidence" value="ECO:0007669"/>
    <property type="project" value="TreeGrafter"/>
</dbReference>
<proteinExistence type="inferred from homology"/>
<comment type="catalytic activity">
    <reaction evidence="10">
        <text>a 1,2-diacyl-sn-glycero-3-phospho-L-serine(in) = a 1,2-diacyl-sn-glycero-3-phospho-L-serine(out)</text>
        <dbReference type="Rhea" id="RHEA:38663"/>
        <dbReference type="ChEBI" id="CHEBI:57262"/>
    </reaction>
</comment>
<comment type="catalytic activity">
    <reaction evidence="11">
        <text>a 1,2-diacyl-sn-glycero-3-phosphoethanolamine(in) = a 1,2-diacyl-sn-glycero-3-phosphoethanolamine(out)</text>
        <dbReference type="Rhea" id="RHEA:38895"/>
        <dbReference type="ChEBI" id="CHEBI:64612"/>
    </reaction>
</comment>
<evidence type="ECO:0000256" key="3">
    <source>
        <dbReference type="ARBA" id="ARBA00009714"/>
    </source>
</evidence>
<evidence type="ECO:0000256" key="8">
    <source>
        <dbReference type="ARBA" id="ARBA00023055"/>
    </source>
</evidence>
<evidence type="ECO:0000256" key="9">
    <source>
        <dbReference type="ARBA" id="ARBA00023136"/>
    </source>
</evidence>
<keyword evidence="9" id="KW-0472">Membrane</keyword>